<evidence type="ECO:0000313" key="2">
    <source>
        <dbReference type="Proteomes" id="UP001153331"/>
    </source>
</evidence>
<organism evidence="1 2">
    <name type="scientific">Boeremia exigua</name>
    <dbReference type="NCBI Taxonomy" id="749465"/>
    <lineage>
        <taxon>Eukaryota</taxon>
        <taxon>Fungi</taxon>
        <taxon>Dikarya</taxon>
        <taxon>Ascomycota</taxon>
        <taxon>Pezizomycotina</taxon>
        <taxon>Dothideomycetes</taxon>
        <taxon>Pleosporomycetidae</taxon>
        <taxon>Pleosporales</taxon>
        <taxon>Pleosporineae</taxon>
        <taxon>Didymellaceae</taxon>
        <taxon>Boeremia</taxon>
    </lineage>
</organism>
<proteinExistence type="predicted"/>
<protein>
    <submittedName>
        <fullName evidence="1">Uncharacterized protein</fullName>
    </submittedName>
</protein>
<sequence length="290" mass="32479">MADVASSVVLGLPGLFVSCVECFEIIQYGRNLESERDHFVLRLHYIGLKLSRWGASKGLVGAGNAETSPIDPALEECRACLESIMSRFADAQKKSRNFELKAEKKGNALEAEEMMMLESESPHREQAFRKTTRTLMNKYATKYRNGVKRAEWALYERKVLENLVISLRADVDDLVELFPERIAIPERTLIEVEVEEIEDDVLPVLQRINDIDIKDEAVNEAVSAEISKRERQGHRFANFDIEGKADLIFRAGDDVGFGAVRSGNSSEYTGFNIRGSGTVNTGDKYHGQAG</sequence>
<comment type="caution">
    <text evidence="1">The sequence shown here is derived from an EMBL/GenBank/DDBJ whole genome shotgun (WGS) entry which is preliminary data.</text>
</comment>
<dbReference type="EMBL" id="JAPHNI010000624">
    <property type="protein sequence ID" value="KAJ8109344.1"/>
    <property type="molecule type" value="Genomic_DNA"/>
</dbReference>
<name>A0ACC2I2A8_9PLEO</name>
<evidence type="ECO:0000313" key="1">
    <source>
        <dbReference type="EMBL" id="KAJ8109344.1"/>
    </source>
</evidence>
<keyword evidence="2" id="KW-1185">Reference proteome</keyword>
<accession>A0ACC2I2A8</accession>
<dbReference type="Proteomes" id="UP001153331">
    <property type="component" value="Unassembled WGS sequence"/>
</dbReference>
<gene>
    <name evidence="1" type="ORF">OPT61_g7524</name>
</gene>
<reference evidence="1" key="1">
    <citation type="submission" date="2022-11" db="EMBL/GenBank/DDBJ databases">
        <title>Genome Sequence of Boeremia exigua.</title>
        <authorList>
            <person name="Buettner E."/>
        </authorList>
    </citation>
    <scope>NUCLEOTIDE SEQUENCE</scope>
    <source>
        <strain evidence="1">CU02</strain>
    </source>
</reference>